<dbReference type="GO" id="GO:0006605">
    <property type="term" value="P:protein targeting"/>
    <property type="evidence" value="ECO:0007669"/>
    <property type="project" value="UniProtKB-UniRule"/>
</dbReference>
<evidence type="ECO:0000256" key="5">
    <source>
        <dbReference type="ARBA" id="ARBA00022692"/>
    </source>
</evidence>
<feature type="transmembrane region" description="Helical" evidence="10">
    <location>
        <begin position="213"/>
        <end position="240"/>
    </location>
</feature>
<protein>
    <recommendedName>
        <fullName evidence="3 9">Flagellar biosynthetic protein FliR</fullName>
    </recommendedName>
</protein>
<dbReference type="InterPro" id="IPR006303">
    <property type="entry name" value="FliR"/>
</dbReference>
<keyword evidence="11" id="KW-0282">Flagellum</keyword>
<dbReference type="PANTHER" id="PTHR30065">
    <property type="entry name" value="FLAGELLAR BIOSYNTHETIC PROTEIN FLIR"/>
    <property type="match status" value="1"/>
</dbReference>
<keyword evidence="12" id="KW-1185">Reference proteome</keyword>
<dbReference type="GO" id="GO:0009425">
    <property type="term" value="C:bacterial-type flagellum basal body"/>
    <property type="evidence" value="ECO:0007669"/>
    <property type="project" value="UniProtKB-SubCell"/>
</dbReference>
<feature type="transmembrane region" description="Helical" evidence="10">
    <location>
        <begin position="120"/>
        <end position="140"/>
    </location>
</feature>
<dbReference type="AlphaFoldDB" id="K4LH00"/>
<keyword evidence="11" id="KW-0969">Cilium</keyword>
<dbReference type="KEGG" id="tpz:Tph_c11000"/>
<evidence type="ECO:0000256" key="1">
    <source>
        <dbReference type="ARBA" id="ARBA00002578"/>
    </source>
</evidence>
<dbReference type="OrthoDB" id="9807748at2"/>
<comment type="function">
    <text evidence="1 10">Role in flagellar biosynthesis.</text>
</comment>
<dbReference type="GO" id="GO:0005886">
    <property type="term" value="C:plasma membrane"/>
    <property type="evidence" value="ECO:0007669"/>
    <property type="project" value="UniProtKB-SubCell"/>
</dbReference>
<evidence type="ECO:0000313" key="11">
    <source>
        <dbReference type="EMBL" id="AFV11322.1"/>
    </source>
</evidence>
<keyword evidence="5 10" id="KW-0812">Transmembrane</keyword>
<keyword evidence="7 10" id="KW-0472">Membrane</keyword>
<dbReference type="PANTHER" id="PTHR30065:SF1">
    <property type="entry name" value="SURFACE PRESENTATION OF ANTIGENS PROTEIN SPAR"/>
    <property type="match status" value="1"/>
</dbReference>
<dbReference type="InterPro" id="IPR002010">
    <property type="entry name" value="T3SS_IM_R"/>
</dbReference>
<proteinExistence type="inferred from homology"/>
<evidence type="ECO:0000256" key="4">
    <source>
        <dbReference type="ARBA" id="ARBA00022475"/>
    </source>
</evidence>
<gene>
    <name evidence="11" type="primary">fliR</name>
    <name evidence="11" type="ordered locus">Tph_c11000</name>
</gene>
<organism evidence="11 12">
    <name type="scientific">Thermacetogenium phaeum (strain ATCC BAA-254 / DSM 26808 / PB)</name>
    <dbReference type="NCBI Taxonomy" id="1089553"/>
    <lineage>
        <taxon>Bacteria</taxon>
        <taxon>Bacillati</taxon>
        <taxon>Bacillota</taxon>
        <taxon>Clostridia</taxon>
        <taxon>Thermoanaerobacterales</taxon>
        <taxon>Thermoanaerobacteraceae</taxon>
        <taxon>Thermacetogenium</taxon>
    </lineage>
</organism>
<dbReference type="EMBL" id="CP003732">
    <property type="protein sequence ID" value="AFV11322.1"/>
    <property type="molecule type" value="Genomic_DNA"/>
</dbReference>
<sequence length="260" mass="28508">MDFMNLILQKADFFLLIWGRVVGLFLAAIPFNSRNLPIQVRVWLAALVAFFLASVYSQQSPPIAGTLGGYLLQFLGEVLIGLMLGFLTQITFAIFQYAGQIIDMQIGYGIVNVIDPQSGVQVPVIGTFKYLLAIVLFLSIDGHHYLLAAVDKSYRVLPVGEVHLTGSSYSFLVDLMGEMFTAAFQIALPILGALFIADLALGVVARTVPQINVFLIGMPLKIGLGVALMLLLLPLLIWMFGRTFAGLFEDLNRILLILGR</sequence>
<accession>K4LH00</accession>
<dbReference type="RefSeq" id="WP_015050203.1">
    <property type="nucleotide sequence ID" value="NC_018870.1"/>
</dbReference>
<feature type="transmembrane region" description="Helical" evidence="10">
    <location>
        <begin position="13"/>
        <end position="31"/>
    </location>
</feature>
<keyword evidence="8 10" id="KW-0975">Bacterial flagellum</keyword>
<dbReference type="HOGENOM" id="CLU_063626_2_2_9"/>
<dbReference type="NCBIfam" id="TIGR01400">
    <property type="entry name" value="fliR"/>
    <property type="match status" value="1"/>
</dbReference>
<dbReference type="GO" id="GO:0044780">
    <property type="term" value="P:bacterial-type flagellum assembly"/>
    <property type="evidence" value="ECO:0007669"/>
    <property type="project" value="UniProtKB-UniRule"/>
</dbReference>
<name>K4LH00_THEPS</name>
<evidence type="ECO:0000256" key="7">
    <source>
        <dbReference type="ARBA" id="ARBA00023136"/>
    </source>
</evidence>
<keyword evidence="6 10" id="KW-1133">Transmembrane helix</keyword>
<evidence type="ECO:0000256" key="8">
    <source>
        <dbReference type="ARBA" id="ARBA00023143"/>
    </source>
</evidence>
<reference evidence="11 12" key="1">
    <citation type="journal article" date="2012" name="BMC Genomics">
        <title>Genome-guided analysis of physiological and morphological traits of the fermentative acetate oxidizer Thermacetogenium phaeum.</title>
        <authorList>
            <person name="Oehler D."/>
            <person name="Poehlein A."/>
            <person name="Leimbach A."/>
            <person name="Muller N."/>
            <person name="Daniel R."/>
            <person name="Gottschalk G."/>
            <person name="Schink B."/>
        </authorList>
    </citation>
    <scope>NUCLEOTIDE SEQUENCE [LARGE SCALE GENOMIC DNA]</scope>
    <source>
        <strain evidence="12">ATCC BAA-254 / DSM 26808 / PB</strain>
    </source>
</reference>
<keyword evidence="11" id="KW-0966">Cell projection</keyword>
<evidence type="ECO:0000256" key="6">
    <source>
        <dbReference type="ARBA" id="ARBA00022989"/>
    </source>
</evidence>
<feature type="transmembrane region" description="Helical" evidence="10">
    <location>
        <begin position="38"/>
        <end position="58"/>
    </location>
</feature>
<evidence type="ECO:0000313" key="12">
    <source>
        <dbReference type="Proteomes" id="UP000000467"/>
    </source>
</evidence>
<evidence type="ECO:0000256" key="2">
    <source>
        <dbReference type="ARBA" id="ARBA00009772"/>
    </source>
</evidence>
<dbReference type="PRINTS" id="PR00953">
    <property type="entry name" value="TYPE3IMRPROT"/>
</dbReference>
<evidence type="ECO:0000256" key="3">
    <source>
        <dbReference type="ARBA" id="ARBA00021717"/>
    </source>
</evidence>
<evidence type="ECO:0000256" key="10">
    <source>
        <dbReference type="RuleBase" id="RU362071"/>
    </source>
</evidence>
<dbReference type="eggNOG" id="COG1684">
    <property type="taxonomic scope" value="Bacteria"/>
</dbReference>
<evidence type="ECO:0000256" key="9">
    <source>
        <dbReference type="NCBIfam" id="TIGR01400"/>
    </source>
</evidence>
<feature type="transmembrane region" description="Helical" evidence="10">
    <location>
        <begin position="179"/>
        <end position="201"/>
    </location>
</feature>
<comment type="subcellular location">
    <subcellularLocation>
        <location evidence="10">Cell membrane</location>
        <topology evidence="10">Multi-pass membrane protein</topology>
    </subcellularLocation>
    <subcellularLocation>
        <location evidence="10">Bacterial flagellum basal body</location>
    </subcellularLocation>
</comment>
<comment type="similarity">
    <text evidence="2 10">Belongs to the FliR/MopE/SpaR family.</text>
</comment>
<keyword evidence="4 10" id="KW-1003">Cell membrane</keyword>
<dbReference type="Pfam" id="PF01311">
    <property type="entry name" value="Bac_export_1"/>
    <property type="match status" value="1"/>
</dbReference>
<dbReference type="Proteomes" id="UP000000467">
    <property type="component" value="Chromosome"/>
</dbReference>
<dbReference type="STRING" id="1089553.Tph_c11000"/>
<feature type="transmembrane region" description="Helical" evidence="10">
    <location>
        <begin position="78"/>
        <end position="99"/>
    </location>
</feature>